<dbReference type="InterPro" id="IPR018062">
    <property type="entry name" value="HTH_AraC-typ_CS"/>
</dbReference>
<keyword evidence="3" id="KW-0804">Transcription</keyword>
<keyword evidence="2" id="KW-0238">DNA-binding</keyword>
<dbReference type="PRINTS" id="PR00032">
    <property type="entry name" value="HTHARAC"/>
</dbReference>
<dbReference type="SMART" id="SM00342">
    <property type="entry name" value="HTH_ARAC"/>
    <property type="match status" value="1"/>
</dbReference>
<accession>A0A1C3HDG0</accession>
<dbReference type="SUPFAM" id="SSF46689">
    <property type="entry name" value="Homeodomain-like"/>
    <property type="match status" value="2"/>
</dbReference>
<dbReference type="EMBL" id="LT575490">
    <property type="protein sequence ID" value="SAY43093.1"/>
    <property type="molecule type" value="Genomic_DNA"/>
</dbReference>
<dbReference type="InterPro" id="IPR018060">
    <property type="entry name" value="HTH_AraC"/>
</dbReference>
<dbReference type="InterPro" id="IPR050204">
    <property type="entry name" value="AraC_XylS_family_regulators"/>
</dbReference>
<sequence>MSNYQAFETLREHKARLHGSVLLGTGVELAAWSNCNDRVTQESADHHTLSLYVADGYECYQQVPGGWRNGGGPDRFCIMPRQYASTWDVRSDLSFVHLYCTDGHLRQLAEQTWDRSPAAINVEQRSFGEDPQITLLYRQFLLNCDWQDSANLLALSSASNLLMSHLIQRYSQLQWKLPPERGGLAPAVARRVREYIASHLDRPLLLADLAAQAGLSEYHFARMFKHATGLAPHQFVMRARLQRAEQLLRHSQQPITEIALACGFSSASHFSNRFKAAYGFAPLQVRLGR</sequence>
<organism evidence="5">
    <name type="scientific">Serratia marcescens</name>
    <dbReference type="NCBI Taxonomy" id="615"/>
    <lineage>
        <taxon>Bacteria</taxon>
        <taxon>Pseudomonadati</taxon>
        <taxon>Pseudomonadota</taxon>
        <taxon>Gammaproteobacteria</taxon>
        <taxon>Enterobacterales</taxon>
        <taxon>Yersiniaceae</taxon>
        <taxon>Serratia</taxon>
    </lineage>
</organism>
<dbReference type="PANTHER" id="PTHR46796">
    <property type="entry name" value="HTH-TYPE TRANSCRIPTIONAL ACTIVATOR RHAS-RELATED"/>
    <property type="match status" value="1"/>
</dbReference>
<dbReference type="AlphaFoldDB" id="A0A1C3HDG0"/>
<evidence type="ECO:0000256" key="1">
    <source>
        <dbReference type="ARBA" id="ARBA00023015"/>
    </source>
</evidence>
<dbReference type="PANTHER" id="PTHR46796:SF6">
    <property type="entry name" value="ARAC SUBFAMILY"/>
    <property type="match status" value="1"/>
</dbReference>
<keyword evidence="1" id="KW-0805">Transcription regulation</keyword>
<dbReference type="Pfam" id="PF12833">
    <property type="entry name" value="HTH_18"/>
    <property type="match status" value="1"/>
</dbReference>
<dbReference type="GO" id="GO:0043565">
    <property type="term" value="F:sequence-specific DNA binding"/>
    <property type="evidence" value="ECO:0007669"/>
    <property type="project" value="InterPro"/>
</dbReference>
<evidence type="ECO:0000256" key="2">
    <source>
        <dbReference type="ARBA" id="ARBA00023125"/>
    </source>
</evidence>
<dbReference type="GO" id="GO:0003700">
    <property type="term" value="F:DNA-binding transcription factor activity"/>
    <property type="evidence" value="ECO:0007669"/>
    <property type="project" value="InterPro"/>
</dbReference>
<dbReference type="PROSITE" id="PS00041">
    <property type="entry name" value="HTH_ARAC_FAMILY_1"/>
    <property type="match status" value="1"/>
</dbReference>
<reference evidence="5" key="1">
    <citation type="submission" date="2016-05" db="EMBL/GenBank/DDBJ databases">
        <authorList>
            <person name="Cock P.J.A."/>
            <person name="Cock P.J.A."/>
        </authorList>
    </citation>
    <scope>NUCLEOTIDE SEQUENCE</scope>
    <source>
        <strain evidence="5">PWN146_assembly</strain>
    </source>
</reference>
<dbReference type="InterPro" id="IPR020449">
    <property type="entry name" value="Tscrpt_reg_AraC-type_HTH"/>
</dbReference>
<gene>
    <name evidence="5" type="primary">rhaS_1</name>
    <name evidence="5" type="ORF">PWN146_01784</name>
</gene>
<feature type="domain" description="HTH araC/xylS-type" evidence="4">
    <location>
        <begin position="190"/>
        <end position="288"/>
    </location>
</feature>
<evidence type="ECO:0000256" key="3">
    <source>
        <dbReference type="ARBA" id="ARBA00023163"/>
    </source>
</evidence>
<name>A0A1C3HDG0_SERMA</name>
<dbReference type="InterPro" id="IPR009057">
    <property type="entry name" value="Homeodomain-like_sf"/>
</dbReference>
<protein>
    <submittedName>
        <fullName evidence="5">HTH-type transcriptional activator RhaS</fullName>
    </submittedName>
</protein>
<evidence type="ECO:0000259" key="4">
    <source>
        <dbReference type="PROSITE" id="PS01124"/>
    </source>
</evidence>
<evidence type="ECO:0000313" key="5">
    <source>
        <dbReference type="EMBL" id="SAY43093.1"/>
    </source>
</evidence>
<dbReference type="PROSITE" id="PS01124">
    <property type="entry name" value="HTH_ARAC_FAMILY_2"/>
    <property type="match status" value="1"/>
</dbReference>
<proteinExistence type="predicted"/>
<dbReference type="Gene3D" id="1.10.10.60">
    <property type="entry name" value="Homeodomain-like"/>
    <property type="match status" value="2"/>
</dbReference>